<organism evidence="10">
    <name type="scientific">marine sediment metagenome</name>
    <dbReference type="NCBI Taxonomy" id="412755"/>
    <lineage>
        <taxon>unclassified sequences</taxon>
        <taxon>metagenomes</taxon>
        <taxon>ecological metagenomes</taxon>
    </lineage>
</organism>
<comment type="pathway">
    <text evidence="3">Cofactor biosynthesis; riboflavin biosynthesis; riboflavin from 2-hydroxy-3-oxobutyl phosphate and 5-amino-6-(D-ribitylamino)uracil: step 2/2.</text>
</comment>
<dbReference type="InterPro" id="IPR001783">
    <property type="entry name" value="Lumazine-bd"/>
</dbReference>
<evidence type="ECO:0000256" key="1">
    <source>
        <dbReference type="ARBA" id="ARBA00000968"/>
    </source>
</evidence>
<evidence type="ECO:0000256" key="4">
    <source>
        <dbReference type="ARBA" id="ARBA00012827"/>
    </source>
</evidence>
<comment type="function">
    <text evidence="2">Catalyzes the dismutation of two molecules of 6,7-dimethyl-8-ribityllumazine, resulting in the formation of riboflavin and 5-amino-6-(D-ribitylamino)uracil.</text>
</comment>
<evidence type="ECO:0000256" key="6">
    <source>
        <dbReference type="ARBA" id="ARBA00022619"/>
    </source>
</evidence>
<evidence type="ECO:0000259" key="9">
    <source>
        <dbReference type="PROSITE" id="PS51177"/>
    </source>
</evidence>
<protein>
    <recommendedName>
        <fullName evidence="5">Riboflavin synthase</fullName>
        <ecNumber evidence="4">2.5.1.9</ecNumber>
    </recommendedName>
</protein>
<keyword evidence="6" id="KW-0686">Riboflavin biosynthesis</keyword>
<dbReference type="AlphaFoldDB" id="X1KTX6"/>
<evidence type="ECO:0000256" key="5">
    <source>
        <dbReference type="ARBA" id="ARBA00013950"/>
    </source>
</evidence>
<dbReference type="PANTHER" id="PTHR21098:SF12">
    <property type="entry name" value="RIBOFLAVIN SYNTHASE"/>
    <property type="match status" value="1"/>
</dbReference>
<feature type="non-terminal residue" evidence="10">
    <location>
        <position position="1"/>
    </location>
</feature>
<keyword evidence="8" id="KW-0677">Repeat</keyword>
<dbReference type="PANTHER" id="PTHR21098">
    <property type="entry name" value="RIBOFLAVIN SYNTHASE ALPHA CHAIN"/>
    <property type="match status" value="1"/>
</dbReference>
<evidence type="ECO:0000256" key="7">
    <source>
        <dbReference type="ARBA" id="ARBA00022679"/>
    </source>
</evidence>
<evidence type="ECO:0000256" key="2">
    <source>
        <dbReference type="ARBA" id="ARBA00002803"/>
    </source>
</evidence>
<dbReference type="SUPFAM" id="SSF63380">
    <property type="entry name" value="Riboflavin synthase domain-like"/>
    <property type="match status" value="1"/>
</dbReference>
<dbReference type="GO" id="GO:0009231">
    <property type="term" value="P:riboflavin biosynthetic process"/>
    <property type="evidence" value="ECO:0007669"/>
    <property type="project" value="UniProtKB-KW"/>
</dbReference>
<name>X1KTX6_9ZZZZ</name>
<dbReference type="Pfam" id="PF00677">
    <property type="entry name" value="Lum_binding"/>
    <property type="match status" value="1"/>
</dbReference>
<sequence>NLSSLRQGEKLNLELSLTLSSPLSGHFVTGHIDSQGKVLKVSEKKPGKRMTISFPSELRPYFIPKGSVALNGASLTVADLRASSLEVELIPITLKNSNLGDLKSGDTVNIE</sequence>
<reference evidence="10" key="1">
    <citation type="journal article" date="2014" name="Front. Microbiol.">
        <title>High frequency of phylogenetically diverse reductive dehalogenase-homologous genes in deep subseafloor sedimentary metagenomes.</title>
        <authorList>
            <person name="Kawai M."/>
            <person name="Futagami T."/>
            <person name="Toyoda A."/>
            <person name="Takaki Y."/>
            <person name="Nishi S."/>
            <person name="Hori S."/>
            <person name="Arai W."/>
            <person name="Tsubouchi T."/>
            <person name="Morono Y."/>
            <person name="Uchiyama I."/>
            <person name="Ito T."/>
            <person name="Fujiyama A."/>
            <person name="Inagaki F."/>
            <person name="Takami H."/>
        </authorList>
    </citation>
    <scope>NUCLEOTIDE SEQUENCE</scope>
    <source>
        <strain evidence="10">Expedition CK06-06</strain>
    </source>
</reference>
<dbReference type="EC" id="2.5.1.9" evidence="4"/>
<dbReference type="InterPro" id="IPR026017">
    <property type="entry name" value="Lumazine-bd_dom"/>
</dbReference>
<evidence type="ECO:0000256" key="3">
    <source>
        <dbReference type="ARBA" id="ARBA00004887"/>
    </source>
</evidence>
<evidence type="ECO:0000256" key="8">
    <source>
        <dbReference type="ARBA" id="ARBA00022737"/>
    </source>
</evidence>
<feature type="domain" description="Lumazine-binding" evidence="9">
    <location>
        <begin position="27"/>
        <end position="111"/>
    </location>
</feature>
<feature type="non-terminal residue" evidence="10">
    <location>
        <position position="111"/>
    </location>
</feature>
<gene>
    <name evidence="10" type="ORF">S03H2_70810</name>
</gene>
<evidence type="ECO:0000313" key="10">
    <source>
        <dbReference type="EMBL" id="GAH97080.1"/>
    </source>
</evidence>
<dbReference type="EMBL" id="BARU01047177">
    <property type="protein sequence ID" value="GAH97080.1"/>
    <property type="molecule type" value="Genomic_DNA"/>
</dbReference>
<proteinExistence type="predicted"/>
<dbReference type="InterPro" id="IPR017938">
    <property type="entry name" value="Riboflavin_synthase-like_b-brl"/>
</dbReference>
<comment type="catalytic activity">
    <reaction evidence="1">
        <text>2 6,7-dimethyl-8-(1-D-ribityl)lumazine + H(+) = 5-amino-6-(D-ribitylamino)uracil + riboflavin</text>
        <dbReference type="Rhea" id="RHEA:20772"/>
        <dbReference type="ChEBI" id="CHEBI:15378"/>
        <dbReference type="ChEBI" id="CHEBI:15934"/>
        <dbReference type="ChEBI" id="CHEBI:57986"/>
        <dbReference type="ChEBI" id="CHEBI:58201"/>
        <dbReference type="EC" id="2.5.1.9"/>
    </reaction>
</comment>
<dbReference type="PROSITE" id="PS51177">
    <property type="entry name" value="LUMAZINE_BIND"/>
    <property type="match status" value="1"/>
</dbReference>
<dbReference type="Gene3D" id="2.40.30.20">
    <property type="match status" value="1"/>
</dbReference>
<comment type="caution">
    <text evidence="10">The sequence shown here is derived from an EMBL/GenBank/DDBJ whole genome shotgun (WGS) entry which is preliminary data.</text>
</comment>
<dbReference type="GO" id="GO:0004746">
    <property type="term" value="F:riboflavin synthase activity"/>
    <property type="evidence" value="ECO:0007669"/>
    <property type="project" value="UniProtKB-EC"/>
</dbReference>
<dbReference type="InterPro" id="IPR023366">
    <property type="entry name" value="ATP_synth_asu-like_sf"/>
</dbReference>
<keyword evidence="7" id="KW-0808">Transferase</keyword>
<accession>X1KTX6</accession>